<evidence type="ECO:0000313" key="5">
    <source>
        <dbReference type="Proteomes" id="UP000625551"/>
    </source>
</evidence>
<dbReference type="EMBL" id="JACXAJ010000007">
    <property type="protein sequence ID" value="MBD1398268.1"/>
    <property type="molecule type" value="Genomic_DNA"/>
</dbReference>
<dbReference type="CDD" id="cd07341">
    <property type="entry name" value="M56_BlaR1_MecR1_like"/>
    <property type="match status" value="1"/>
</dbReference>
<evidence type="ECO:0000256" key="1">
    <source>
        <dbReference type="SAM" id="MobiDB-lite"/>
    </source>
</evidence>
<evidence type="ECO:0000256" key="2">
    <source>
        <dbReference type="SAM" id="Phobius"/>
    </source>
</evidence>
<accession>A0ABR7XIY4</accession>
<dbReference type="Pfam" id="PF05569">
    <property type="entry name" value="Peptidase_M56"/>
    <property type="match status" value="1"/>
</dbReference>
<feature type="region of interest" description="Disordered" evidence="1">
    <location>
        <begin position="495"/>
        <end position="517"/>
    </location>
</feature>
<feature type="compositionally biased region" description="Pro residues" evidence="1">
    <location>
        <begin position="380"/>
        <end position="415"/>
    </location>
</feature>
<keyword evidence="2" id="KW-1133">Transmembrane helix</keyword>
<keyword evidence="2" id="KW-0812">Transmembrane</keyword>
<organism evidence="4 5">
    <name type="scientific">Pontibacter aquaedesilientis</name>
    <dbReference type="NCBI Taxonomy" id="2766980"/>
    <lineage>
        <taxon>Bacteria</taxon>
        <taxon>Pseudomonadati</taxon>
        <taxon>Bacteroidota</taxon>
        <taxon>Cytophagia</taxon>
        <taxon>Cytophagales</taxon>
        <taxon>Hymenobacteraceae</taxon>
        <taxon>Pontibacter</taxon>
    </lineage>
</organism>
<dbReference type="Gene3D" id="2.170.130.10">
    <property type="entry name" value="TonB-dependent receptor, plug domain"/>
    <property type="match status" value="1"/>
</dbReference>
<dbReference type="Proteomes" id="UP000625551">
    <property type="component" value="Unassembled WGS sequence"/>
</dbReference>
<keyword evidence="5" id="KW-1185">Reference proteome</keyword>
<feature type="compositionally biased region" description="Pro residues" evidence="1">
    <location>
        <begin position="504"/>
        <end position="517"/>
    </location>
</feature>
<feature type="transmembrane region" description="Helical" evidence="2">
    <location>
        <begin position="267"/>
        <end position="286"/>
    </location>
</feature>
<comment type="caution">
    <text evidence="4">The sequence shown here is derived from an EMBL/GenBank/DDBJ whole genome shotgun (WGS) entry which is preliminary data.</text>
</comment>
<dbReference type="InterPro" id="IPR052173">
    <property type="entry name" value="Beta-lactam_resp_regulator"/>
</dbReference>
<proteinExistence type="predicted"/>
<feature type="domain" description="Peptidase M56" evidence="3">
    <location>
        <begin position="147"/>
        <end position="257"/>
    </location>
</feature>
<gene>
    <name evidence="4" type="ORF">H9Q13_13945</name>
</gene>
<dbReference type="RefSeq" id="WP_191184409.1">
    <property type="nucleotide sequence ID" value="NZ_JACXAJ010000007.1"/>
</dbReference>
<evidence type="ECO:0000259" key="3">
    <source>
        <dbReference type="Pfam" id="PF05569"/>
    </source>
</evidence>
<dbReference type="PANTHER" id="PTHR34978:SF3">
    <property type="entry name" value="SLR0241 PROTEIN"/>
    <property type="match status" value="1"/>
</dbReference>
<dbReference type="InterPro" id="IPR008756">
    <property type="entry name" value="Peptidase_M56"/>
</dbReference>
<keyword evidence="2" id="KW-0472">Membrane</keyword>
<evidence type="ECO:0000313" key="4">
    <source>
        <dbReference type="EMBL" id="MBD1398268.1"/>
    </source>
</evidence>
<dbReference type="PANTHER" id="PTHR34978">
    <property type="entry name" value="POSSIBLE SENSOR-TRANSDUCER PROTEIN BLAR"/>
    <property type="match status" value="1"/>
</dbReference>
<name>A0ABR7XIY4_9BACT</name>
<dbReference type="InterPro" id="IPR037066">
    <property type="entry name" value="Plug_dom_sf"/>
</dbReference>
<feature type="transmembrane region" description="Helical" evidence="2">
    <location>
        <begin position="6"/>
        <end position="26"/>
    </location>
</feature>
<feature type="transmembrane region" description="Helical" evidence="2">
    <location>
        <begin position="92"/>
        <end position="112"/>
    </location>
</feature>
<protein>
    <recommendedName>
        <fullName evidence="3">Peptidase M56 domain-containing protein</fullName>
    </recommendedName>
</protein>
<sequence length="517" mass="58043">MPTLLLYLLKANVALVLFYLAYLLVLRKLTFYHLNRLFLVFGIVFSAVYPLIDLSELFSRHEELAVMQSYAVVLSAWSPNAIHEQATAFDYWLIPVALFWVGCAFMTIRLLLQFVSLYSIHRASVPASYQGVGFRKVQGIAEAFSFWKTIYLNPDQHRSPELESILRHEQIHVNGWHTLDVLLAELSTVLYWFNPGVWLMKKSLKENLEFIADQHVVDAGVDRVSYQYLLLKVVGATQPQIANQFNFPSLKRRIAMMNKNKTSLSHMARYAVLIPLIAAPTLMLSANSKMSEPITLPVQQEPSEPITALPDSVIYYIDGKEDTDNAHKKLDPKAISSINVYKGEGAKKVTGNRAAKGVVSIITEKNKNSKPVQEFQKKFPAPPKPGTPPPPPAPAPGTPPPPPAKEQLPPPPPPMKGDADEAYTYIIGITDDYYKDAANLPEDHKAFLKRNPNVKHVGFKFNNRKEYDLLSFVVYLKSGKTEVYDYNRNPRIPAAEAKYGQLPGLPPPPPPARASEK</sequence>
<feature type="region of interest" description="Disordered" evidence="1">
    <location>
        <begin position="367"/>
        <end position="419"/>
    </location>
</feature>
<reference evidence="4 5" key="1">
    <citation type="submission" date="2020-09" db="EMBL/GenBank/DDBJ databases">
        <title>Genome sequencing and assembly of Pontibacter sp.</title>
        <authorList>
            <person name="Chhetri G."/>
        </authorList>
    </citation>
    <scope>NUCLEOTIDE SEQUENCE [LARGE SCALE GENOMIC DNA]</scope>
    <source>
        <strain evidence="4 5">JH31</strain>
    </source>
</reference>
<feature type="transmembrane region" description="Helical" evidence="2">
    <location>
        <begin position="33"/>
        <end position="52"/>
    </location>
</feature>